<keyword evidence="5" id="KW-1185">Reference proteome</keyword>
<evidence type="ECO:0000256" key="2">
    <source>
        <dbReference type="SAM" id="Phobius"/>
    </source>
</evidence>
<feature type="domain" description="Ricin B lectin" evidence="3">
    <location>
        <begin position="334"/>
        <end position="471"/>
    </location>
</feature>
<keyword evidence="2" id="KW-0812">Transmembrane</keyword>
<evidence type="ECO:0000256" key="1">
    <source>
        <dbReference type="SAM" id="MobiDB-lite"/>
    </source>
</evidence>
<evidence type="ECO:0000313" key="4">
    <source>
        <dbReference type="EMBL" id="MBF9069841.1"/>
    </source>
</evidence>
<feature type="compositionally biased region" description="Gly residues" evidence="1">
    <location>
        <begin position="299"/>
        <end position="323"/>
    </location>
</feature>
<dbReference type="InterPro" id="IPR035992">
    <property type="entry name" value="Ricin_B-like_lectins"/>
</dbReference>
<feature type="region of interest" description="Disordered" evidence="1">
    <location>
        <begin position="258"/>
        <end position="335"/>
    </location>
</feature>
<feature type="transmembrane region" description="Helical" evidence="2">
    <location>
        <begin position="221"/>
        <end position="241"/>
    </location>
</feature>
<dbReference type="SMART" id="SM00458">
    <property type="entry name" value="RICIN"/>
    <property type="match status" value="1"/>
</dbReference>
<dbReference type="Pfam" id="PF00652">
    <property type="entry name" value="Ricin_B_lectin"/>
    <property type="match status" value="1"/>
</dbReference>
<comment type="caution">
    <text evidence="4">The sequence shown here is derived from an EMBL/GenBank/DDBJ whole genome shotgun (WGS) entry which is preliminary data.</text>
</comment>
<reference evidence="4" key="1">
    <citation type="submission" date="2020-11" db="EMBL/GenBank/DDBJ databases">
        <title>Isolation and identification of active actinomycetes.</title>
        <authorList>
            <person name="Yu B."/>
        </authorList>
    </citation>
    <scope>NUCLEOTIDE SEQUENCE</scope>
    <source>
        <strain evidence="4">NEAU-YB345</strain>
    </source>
</reference>
<dbReference type="PROSITE" id="PS50231">
    <property type="entry name" value="RICIN_B_LECTIN"/>
    <property type="match status" value="1"/>
</dbReference>
<proteinExistence type="predicted"/>
<evidence type="ECO:0000259" key="3">
    <source>
        <dbReference type="SMART" id="SM00458"/>
    </source>
</evidence>
<sequence>MSLWTSLEPASTTVDAGSSATVRLRIRNTGDVVDEYRFTTVGDLAPYITVEPPTLRLYPGTTGTVELTVAPPRTPDAAAGPHPYAVQVTPTEHPEATTVPEGNITVTPFMEVRAELVPHTVKGRFRGRPKLAVDNLGNTTLTASINGDDNNGDQIGYEVVPANVQIEPGRAAFVNATLKPRQIIWIGHKQNRPYRLVVRRSGVNPLNVDGTYVQRGFLPRWLFTVLSLCIGLVIAFVALWMTNPPAFSSEATPLVAQASSSELPTPSLSVAPPPTQAAPQPTTGGGNSQPTPVQVVPTGNGGGGNGGGSGGGNGGGNGGGGGNNPPPTTAAAGGGFELVGRGSNRCITVTNGVAQGGKDGEPLELWDCSNAVWQQWTFHGFTAPSYQGQVMSLGLCMDVANANTANGTTIQLANCNGGPAQVFTLNTTQGGDLVSIMADKCVDATNQGTGNGTRLQLWTCGGTSNQKWVQHNG</sequence>
<dbReference type="AlphaFoldDB" id="A0A931B6D6"/>
<dbReference type="SUPFAM" id="SSF50370">
    <property type="entry name" value="Ricin B-like lectins"/>
    <property type="match status" value="1"/>
</dbReference>
<feature type="compositionally biased region" description="Polar residues" evidence="1">
    <location>
        <begin position="258"/>
        <end position="268"/>
    </location>
</feature>
<dbReference type="RefSeq" id="WP_196194985.1">
    <property type="nucleotide sequence ID" value="NZ_JADPRT010000006.1"/>
</dbReference>
<evidence type="ECO:0000313" key="5">
    <source>
        <dbReference type="Proteomes" id="UP000657385"/>
    </source>
</evidence>
<dbReference type="InterPro" id="IPR000772">
    <property type="entry name" value="Ricin_B_lectin"/>
</dbReference>
<keyword evidence="2" id="KW-1133">Transmembrane helix</keyword>
<gene>
    <name evidence="4" type="ORF">I2501_17605</name>
</gene>
<dbReference type="Proteomes" id="UP000657385">
    <property type="component" value="Unassembled WGS sequence"/>
</dbReference>
<organism evidence="4 5">
    <name type="scientific">Streptacidiphilus fuscans</name>
    <dbReference type="NCBI Taxonomy" id="2789292"/>
    <lineage>
        <taxon>Bacteria</taxon>
        <taxon>Bacillati</taxon>
        <taxon>Actinomycetota</taxon>
        <taxon>Actinomycetes</taxon>
        <taxon>Kitasatosporales</taxon>
        <taxon>Streptomycetaceae</taxon>
        <taxon>Streptacidiphilus</taxon>
    </lineage>
</organism>
<protein>
    <submittedName>
        <fullName evidence="4">RICIN domain-containing protein</fullName>
    </submittedName>
</protein>
<name>A0A931B6D6_9ACTN</name>
<dbReference type="EMBL" id="JADPRT010000006">
    <property type="protein sequence ID" value="MBF9069841.1"/>
    <property type="molecule type" value="Genomic_DNA"/>
</dbReference>
<dbReference type="Gene3D" id="2.80.10.50">
    <property type="match status" value="3"/>
</dbReference>
<accession>A0A931B6D6</accession>
<keyword evidence="2" id="KW-0472">Membrane</keyword>